<proteinExistence type="predicted"/>
<dbReference type="AlphaFoldDB" id="A0A2B7YKQ6"/>
<organism evidence="2 3">
    <name type="scientific">Polytolypa hystricis (strain UAMH7299)</name>
    <dbReference type="NCBI Taxonomy" id="1447883"/>
    <lineage>
        <taxon>Eukaryota</taxon>
        <taxon>Fungi</taxon>
        <taxon>Dikarya</taxon>
        <taxon>Ascomycota</taxon>
        <taxon>Pezizomycotina</taxon>
        <taxon>Eurotiomycetes</taxon>
        <taxon>Eurotiomycetidae</taxon>
        <taxon>Onygenales</taxon>
        <taxon>Onygenales incertae sedis</taxon>
        <taxon>Polytolypa</taxon>
    </lineage>
</organism>
<feature type="chain" id="PRO_5012970821" evidence="1">
    <location>
        <begin position="19"/>
        <end position="232"/>
    </location>
</feature>
<dbReference type="Proteomes" id="UP000224634">
    <property type="component" value="Unassembled WGS sequence"/>
</dbReference>
<gene>
    <name evidence="2" type="ORF">AJ80_03209</name>
</gene>
<sequence>MWKSMLSLALLLLSSSHAQSTTSALPSSLSTPANRTVSAHYAVVITYSRCTSTVSRSQVDLPAITKTVPVYPSDDAGLTPISTYTAEVTFFDASATTSPVAIVQPADVDPIEFAYQSNHYQPSHCLLAVASKLINYRDACETGPSDRKPRDPGYKCGDLNPCCFDCSIMVRARDGWADCADGIRYWSDGDTQIQKYRPATASPTSAGWTVHDRTCWISAWIAGVVITVFLAI</sequence>
<keyword evidence="3" id="KW-1185">Reference proteome</keyword>
<name>A0A2B7YKQ6_POLH7</name>
<dbReference type="OrthoDB" id="3795566at2759"/>
<feature type="signal peptide" evidence="1">
    <location>
        <begin position="1"/>
        <end position="18"/>
    </location>
</feature>
<protein>
    <submittedName>
        <fullName evidence="2">Uncharacterized protein</fullName>
    </submittedName>
</protein>
<comment type="caution">
    <text evidence="2">The sequence shown here is derived from an EMBL/GenBank/DDBJ whole genome shotgun (WGS) entry which is preliminary data.</text>
</comment>
<keyword evidence="1" id="KW-0732">Signal</keyword>
<evidence type="ECO:0000313" key="2">
    <source>
        <dbReference type="EMBL" id="PGH21418.1"/>
    </source>
</evidence>
<evidence type="ECO:0000313" key="3">
    <source>
        <dbReference type="Proteomes" id="UP000224634"/>
    </source>
</evidence>
<reference evidence="2 3" key="1">
    <citation type="submission" date="2017-10" db="EMBL/GenBank/DDBJ databases">
        <title>Comparative genomics in systemic dimorphic fungi from Ajellomycetaceae.</title>
        <authorList>
            <person name="Munoz J.F."/>
            <person name="Mcewen J.G."/>
            <person name="Clay O.K."/>
            <person name="Cuomo C.A."/>
        </authorList>
    </citation>
    <scope>NUCLEOTIDE SEQUENCE [LARGE SCALE GENOMIC DNA]</scope>
    <source>
        <strain evidence="2 3">UAMH7299</strain>
    </source>
</reference>
<evidence type="ECO:0000256" key="1">
    <source>
        <dbReference type="SAM" id="SignalP"/>
    </source>
</evidence>
<accession>A0A2B7YKQ6</accession>
<dbReference type="EMBL" id="PDNA01000035">
    <property type="protein sequence ID" value="PGH21418.1"/>
    <property type="molecule type" value="Genomic_DNA"/>
</dbReference>